<dbReference type="Proteomes" id="UP001249851">
    <property type="component" value="Unassembled WGS sequence"/>
</dbReference>
<comment type="caution">
    <text evidence="1">The sequence shown here is derived from an EMBL/GenBank/DDBJ whole genome shotgun (WGS) entry which is preliminary data.</text>
</comment>
<reference evidence="1" key="1">
    <citation type="journal article" date="2023" name="G3 (Bethesda)">
        <title>Whole genome assembly and annotation of the endangered Caribbean coral Acropora cervicornis.</title>
        <authorList>
            <person name="Selwyn J.D."/>
            <person name="Vollmer S.V."/>
        </authorList>
    </citation>
    <scope>NUCLEOTIDE SEQUENCE</scope>
    <source>
        <strain evidence="1">K2</strain>
    </source>
</reference>
<dbReference type="EMBL" id="JARQWQ010000016">
    <property type="protein sequence ID" value="KAK2566600.1"/>
    <property type="molecule type" value="Genomic_DNA"/>
</dbReference>
<proteinExistence type="predicted"/>
<sequence length="91" mass="10855">MQQAITACLSKCYIPLDALWLGWVGLANEYYGFPRLYRRFAEFNKRVTSNRQTIRRRQDAMKFVFRIPNRIAAFFRGIILTKEENPLAKYM</sequence>
<name>A0AAD9VAB0_ACRCE</name>
<reference evidence="1" key="2">
    <citation type="journal article" date="2023" name="Science">
        <title>Genomic signatures of disease resistance in endangered staghorn corals.</title>
        <authorList>
            <person name="Vollmer S.V."/>
            <person name="Selwyn J.D."/>
            <person name="Despard B.A."/>
            <person name="Roesel C.L."/>
        </authorList>
    </citation>
    <scope>NUCLEOTIDE SEQUENCE</scope>
    <source>
        <strain evidence="1">K2</strain>
    </source>
</reference>
<protein>
    <submittedName>
        <fullName evidence="1">Uncharacterized protein</fullName>
    </submittedName>
</protein>
<gene>
    <name evidence="1" type="ORF">P5673_009234</name>
</gene>
<evidence type="ECO:0000313" key="2">
    <source>
        <dbReference type="Proteomes" id="UP001249851"/>
    </source>
</evidence>
<organism evidence="1 2">
    <name type="scientific">Acropora cervicornis</name>
    <name type="common">Staghorn coral</name>
    <dbReference type="NCBI Taxonomy" id="6130"/>
    <lineage>
        <taxon>Eukaryota</taxon>
        <taxon>Metazoa</taxon>
        <taxon>Cnidaria</taxon>
        <taxon>Anthozoa</taxon>
        <taxon>Hexacorallia</taxon>
        <taxon>Scleractinia</taxon>
        <taxon>Astrocoeniina</taxon>
        <taxon>Acroporidae</taxon>
        <taxon>Acropora</taxon>
    </lineage>
</organism>
<dbReference type="AlphaFoldDB" id="A0AAD9VAB0"/>
<evidence type="ECO:0000313" key="1">
    <source>
        <dbReference type="EMBL" id="KAK2566600.1"/>
    </source>
</evidence>
<keyword evidence="2" id="KW-1185">Reference proteome</keyword>
<accession>A0AAD9VAB0</accession>